<sequence>MSISTASNTSSHSASTMDHTDLGLKPLHLAVLRKDRKQVLSLLAEKEVGVDQRNALGQTPLMLACLFGYLDIAISLYAKNASIQKTDDRGFSVLDYLKKMALRKESLTQYESFARRPPSRTGRAYISLILKRHQRDYQHYQYRLGKSNKDVAESLSLAQKDPSDSHIVFLRTGRGLKICHVTVLASADFKIHLGNKSMAVWRKAKNCHTLAVSGSARAAEFSEPTFHDTFLIR</sequence>
<dbReference type="PANTHER" id="PTHR24171:SF9">
    <property type="entry name" value="ANKYRIN REPEAT DOMAIN-CONTAINING PROTEIN 39"/>
    <property type="match status" value="1"/>
</dbReference>
<dbReference type="RefSeq" id="XP_040776188.1">
    <property type="nucleotide sequence ID" value="XM_040920642.1"/>
</dbReference>
<dbReference type="EMBL" id="MU032348">
    <property type="protein sequence ID" value="KAF3765227.1"/>
    <property type="molecule type" value="Genomic_DNA"/>
</dbReference>
<dbReference type="Pfam" id="PF12796">
    <property type="entry name" value="Ank_2"/>
    <property type="match status" value="1"/>
</dbReference>
<keyword evidence="2 3" id="KW-0040">ANK repeat</keyword>
<dbReference type="PROSITE" id="PS50088">
    <property type="entry name" value="ANK_REPEAT"/>
    <property type="match status" value="2"/>
</dbReference>
<dbReference type="SMART" id="SM00248">
    <property type="entry name" value="ANK"/>
    <property type="match status" value="2"/>
</dbReference>
<evidence type="ECO:0000313" key="5">
    <source>
        <dbReference type="Proteomes" id="UP000803844"/>
    </source>
</evidence>
<dbReference type="GeneID" id="63837771"/>
<protein>
    <submittedName>
        <fullName evidence="4">Uncharacterized protein</fullName>
    </submittedName>
</protein>
<dbReference type="InterPro" id="IPR002110">
    <property type="entry name" value="Ankyrin_rpt"/>
</dbReference>
<keyword evidence="5" id="KW-1185">Reference proteome</keyword>
<gene>
    <name evidence="4" type="ORF">M406DRAFT_331535</name>
</gene>
<dbReference type="InterPro" id="IPR036770">
    <property type="entry name" value="Ankyrin_rpt-contain_sf"/>
</dbReference>
<feature type="repeat" description="ANK" evidence="3">
    <location>
        <begin position="22"/>
        <end position="55"/>
    </location>
</feature>
<evidence type="ECO:0000256" key="1">
    <source>
        <dbReference type="ARBA" id="ARBA00022737"/>
    </source>
</evidence>
<dbReference type="PANTHER" id="PTHR24171">
    <property type="entry name" value="ANKYRIN REPEAT DOMAIN-CONTAINING PROTEIN 39-RELATED"/>
    <property type="match status" value="1"/>
</dbReference>
<comment type="caution">
    <text evidence="4">The sequence shown here is derived from an EMBL/GenBank/DDBJ whole genome shotgun (WGS) entry which is preliminary data.</text>
</comment>
<organism evidence="4 5">
    <name type="scientific">Cryphonectria parasitica (strain ATCC 38755 / EP155)</name>
    <dbReference type="NCBI Taxonomy" id="660469"/>
    <lineage>
        <taxon>Eukaryota</taxon>
        <taxon>Fungi</taxon>
        <taxon>Dikarya</taxon>
        <taxon>Ascomycota</taxon>
        <taxon>Pezizomycotina</taxon>
        <taxon>Sordariomycetes</taxon>
        <taxon>Sordariomycetidae</taxon>
        <taxon>Diaporthales</taxon>
        <taxon>Cryphonectriaceae</taxon>
        <taxon>Cryphonectria-Endothia species complex</taxon>
        <taxon>Cryphonectria</taxon>
    </lineage>
</organism>
<dbReference type="AlphaFoldDB" id="A0A9P5CPB6"/>
<evidence type="ECO:0000313" key="4">
    <source>
        <dbReference type="EMBL" id="KAF3765227.1"/>
    </source>
</evidence>
<evidence type="ECO:0000256" key="2">
    <source>
        <dbReference type="ARBA" id="ARBA00023043"/>
    </source>
</evidence>
<reference evidence="4" key="1">
    <citation type="journal article" date="2020" name="Phytopathology">
        <title>Genome sequence of the chestnut blight fungus Cryphonectria parasitica EP155: A fundamental resource for an archetypical invasive plant pathogen.</title>
        <authorList>
            <person name="Crouch J.A."/>
            <person name="Dawe A."/>
            <person name="Aerts A."/>
            <person name="Barry K."/>
            <person name="Churchill A.C.L."/>
            <person name="Grimwood J."/>
            <person name="Hillman B."/>
            <person name="Milgroom M.G."/>
            <person name="Pangilinan J."/>
            <person name="Smith M."/>
            <person name="Salamov A."/>
            <person name="Schmutz J."/>
            <person name="Yadav J."/>
            <person name="Grigoriev I.V."/>
            <person name="Nuss D."/>
        </authorList>
    </citation>
    <scope>NUCLEOTIDE SEQUENCE</scope>
    <source>
        <strain evidence="4">EP155</strain>
    </source>
</reference>
<name>A0A9P5CPB6_CRYP1</name>
<proteinExistence type="predicted"/>
<dbReference type="OrthoDB" id="433924at2759"/>
<dbReference type="Gene3D" id="1.25.40.20">
    <property type="entry name" value="Ankyrin repeat-containing domain"/>
    <property type="match status" value="1"/>
</dbReference>
<evidence type="ECO:0000256" key="3">
    <source>
        <dbReference type="PROSITE-ProRule" id="PRU00023"/>
    </source>
</evidence>
<accession>A0A9P5CPB6</accession>
<keyword evidence="1" id="KW-0677">Repeat</keyword>
<dbReference type="SUPFAM" id="SSF48403">
    <property type="entry name" value="Ankyrin repeat"/>
    <property type="match status" value="1"/>
</dbReference>
<feature type="repeat" description="ANK" evidence="3">
    <location>
        <begin position="56"/>
        <end position="88"/>
    </location>
</feature>
<dbReference type="Proteomes" id="UP000803844">
    <property type="component" value="Unassembled WGS sequence"/>
</dbReference>